<reference evidence="1 2" key="1">
    <citation type="journal article" date="2010" name="Science">
        <title>Genomic comparison of the ants Camponotus floridanus and Harpegnathos saltator.</title>
        <authorList>
            <person name="Bonasio R."/>
            <person name="Zhang G."/>
            <person name="Ye C."/>
            <person name="Mutti N.S."/>
            <person name="Fang X."/>
            <person name="Qin N."/>
            <person name="Donahue G."/>
            <person name="Yang P."/>
            <person name="Li Q."/>
            <person name="Li C."/>
            <person name="Zhang P."/>
            <person name="Huang Z."/>
            <person name="Berger S.L."/>
            <person name="Reinberg D."/>
            <person name="Wang J."/>
            <person name="Liebig J."/>
        </authorList>
    </citation>
    <scope>NUCLEOTIDE SEQUENCE [LARGE SCALE GENOMIC DNA]</scope>
    <source>
        <strain evidence="2">C129</strain>
    </source>
</reference>
<dbReference type="InParanoid" id="E1ZWZ4"/>
<dbReference type="Proteomes" id="UP000000311">
    <property type="component" value="Unassembled WGS sequence"/>
</dbReference>
<evidence type="ECO:0000313" key="1">
    <source>
        <dbReference type="EMBL" id="EFN74295.1"/>
    </source>
</evidence>
<keyword evidence="2" id="KW-1185">Reference proteome</keyword>
<dbReference type="OMA" id="IENSACH"/>
<accession>E1ZWZ4</accession>
<proteinExistence type="predicted"/>
<name>E1ZWZ4_CAMFO</name>
<dbReference type="EMBL" id="GL434917">
    <property type="protein sequence ID" value="EFN74295.1"/>
    <property type="molecule type" value="Genomic_DNA"/>
</dbReference>
<feature type="non-terminal residue" evidence="1">
    <location>
        <position position="274"/>
    </location>
</feature>
<evidence type="ECO:0000313" key="2">
    <source>
        <dbReference type="Proteomes" id="UP000000311"/>
    </source>
</evidence>
<gene>
    <name evidence="1" type="ORF">EAG_02786</name>
</gene>
<dbReference type="AlphaFoldDB" id="E1ZWZ4"/>
<protein>
    <submittedName>
        <fullName evidence="1">120.7 kDa protein in NOF-FB transposable element</fullName>
    </submittedName>
</protein>
<feature type="non-terminal residue" evidence="1">
    <location>
        <position position="1"/>
    </location>
</feature>
<sequence>IQNGSLLPPIKINKTKIQVLSTCPFDAITEILTTTYVDSVIYKQTVDTKYKDLIFFQIIVQYATNGVNNMFYFERASYLLTLFDEQGSIINCACNISNLINKLLVEAPSFKQRSTCTKCHEEIKNIAIADIDSKPILQEGLHIGLQKSIDIFLSRKDIQCKSCGIKIISEIDADTHVLIDVEHAYHSTLLAKIGFPDAPTNVSLSEIPIHLKIKADNYRLIGIISYDSYAEQEMGHYIAYCYRVINIWEEYDSLKNKCVTVMSHKLVRPSVIAY</sequence>
<organism evidence="2">
    <name type="scientific">Camponotus floridanus</name>
    <name type="common">Florida carpenter ant</name>
    <dbReference type="NCBI Taxonomy" id="104421"/>
    <lineage>
        <taxon>Eukaryota</taxon>
        <taxon>Metazoa</taxon>
        <taxon>Ecdysozoa</taxon>
        <taxon>Arthropoda</taxon>
        <taxon>Hexapoda</taxon>
        <taxon>Insecta</taxon>
        <taxon>Pterygota</taxon>
        <taxon>Neoptera</taxon>
        <taxon>Endopterygota</taxon>
        <taxon>Hymenoptera</taxon>
        <taxon>Apocrita</taxon>
        <taxon>Aculeata</taxon>
        <taxon>Formicoidea</taxon>
        <taxon>Formicidae</taxon>
        <taxon>Formicinae</taxon>
        <taxon>Camponotus</taxon>
    </lineage>
</organism>